<evidence type="ECO:0000256" key="3">
    <source>
        <dbReference type="ARBA" id="ARBA00012856"/>
    </source>
</evidence>
<dbReference type="GO" id="GO:0046654">
    <property type="term" value="P:tetrahydrofolate biosynthetic process"/>
    <property type="evidence" value="ECO:0007669"/>
    <property type="project" value="UniProtKB-UniPathway"/>
</dbReference>
<feature type="region of interest" description="Disordered" evidence="8">
    <location>
        <begin position="127"/>
        <end position="154"/>
    </location>
</feature>
<organism evidence="10 11">
    <name type="scientific">Serinibacter salmoneus</name>
    <dbReference type="NCBI Taxonomy" id="556530"/>
    <lineage>
        <taxon>Bacteria</taxon>
        <taxon>Bacillati</taxon>
        <taxon>Actinomycetota</taxon>
        <taxon>Actinomycetes</taxon>
        <taxon>Micrococcales</taxon>
        <taxon>Beutenbergiaceae</taxon>
        <taxon>Serinibacter</taxon>
    </lineage>
</organism>
<dbReference type="Proteomes" id="UP000224915">
    <property type="component" value="Unassembled WGS sequence"/>
</dbReference>
<dbReference type="AlphaFoldDB" id="A0A2A9CXN5"/>
<keyword evidence="6 7" id="KW-0560">Oxidoreductase</keyword>
<dbReference type="OrthoDB" id="9804315at2"/>
<dbReference type="EC" id="1.5.1.3" evidence="3 7"/>
<proteinExistence type="inferred from homology"/>
<evidence type="ECO:0000259" key="9">
    <source>
        <dbReference type="PROSITE" id="PS51330"/>
    </source>
</evidence>
<evidence type="ECO:0000313" key="11">
    <source>
        <dbReference type="Proteomes" id="UP000224915"/>
    </source>
</evidence>
<accession>A0A2A9CXN5</accession>
<dbReference type="EMBL" id="PDJD01000001">
    <property type="protein sequence ID" value="PFG19163.1"/>
    <property type="molecule type" value="Genomic_DNA"/>
</dbReference>
<reference evidence="10 11" key="1">
    <citation type="submission" date="2017-10" db="EMBL/GenBank/DDBJ databases">
        <title>Sequencing the genomes of 1000 actinobacteria strains.</title>
        <authorList>
            <person name="Klenk H.-P."/>
        </authorList>
    </citation>
    <scope>NUCLEOTIDE SEQUENCE [LARGE SCALE GENOMIC DNA]</scope>
    <source>
        <strain evidence="10 11">DSM 21801</strain>
    </source>
</reference>
<dbReference type="Gene3D" id="3.40.430.10">
    <property type="entry name" value="Dihydrofolate Reductase, subunit A"/>
    <property type="match status" value="1"/>
</dbReference>
<keyword evidence="5 7" id="KW-0521">NADP</keyword>
<dbReference type="GO" id="GO:0046452">
    <property type="term" value="P:dihydrofolate metabolic process"/>
    <property type="evidence" value="ECO:0007669"/>
    <property type="project" value="TreeGrafter"/>
</dbReference>
<comment type="function">
    <text evidence="7">Key enzyme in folate metabolism. Catalyzes an essential reaction for de novo glycine and purine synthesis, and for DNA precursor synthesis.</text>
</comment>
<evidence type="ECO:0000313" key="10">
    <source>
        <dbReference type="EMBL" id="PFG19163.1"/>
    </source>
</evidence>
<dbReference type="RefSeq" id="WP_098468332.1">
    <property type="nucleotide sequence ID" value="NZ_PDJD01000001.1"/>
</dbReference>
<dbReference type="PANTHER" id="PTHR48069">
    <property type="entry name" value="DIHYDROFOLATE REDUCTASE"/>
    <property type="match status" value="1"/>
</dbReference>
<dbReference type="CDD" id="cd00209">
    <property type="entry name" value="DHFR"/>
    <property type="match status" value="1"/>
</dbReference>
<dbReference type="Pfam" id="PF00186">
    <property type="entry name" value="DHFR_1"/>
    <property type="match status" value="1"/>
</dbReference>
<gene>
    <name evidence="10" type="ORF">ATL40_0720</name>
</gene>
<dbReference type="PROSITE" id="PS51330">
    <property type="entry name" value="DHFR_2"/>
    <property type="match status" value="1"/>
</dbReference>
<comment type="similarity">
    <text evidence="2 7">Belongs to the dihydrofolate reductase family.</text>
</comment>
<evidence type="ECO:0000256" key="1">
    <source>
        <dbReference type="ARBA" id="ARBA00004903"/>
    </source>
</evidence>
<comment type="pathway">
    <text evidence="1 7">Cofactor biosynthesis; tetrahydrofolate biosynthesis; 5,6,7,8-tetrahydrofolate from 7,8-dihydrofolate: step 1/1.</text>
</comment>
<dbReference type="SUPFAM" id="SSF53597">
    <property type="entry name" value="Dihydrofolate reductase-like"/>
    <property type="match status" value="1"/>
</dbReference>
<evidence type="ECO:0000256" key="6">
    <source>
        <dbReference type="ARBA" id="ARBA00023002"/>
    </source>
</evidence>
<dbReference type="PIRSF" id="PIRSF000194">
    <property type="entry name" value="DHFR"/>
    <property type="match status" value="1"/>
</dbReference>
<dbReference type="InterPro" id="IPR001796">
    <property type="entry name" value="DHFR_dom"/>
</dbReference>
<sequence length="173" mass="18989">MLGMVWAQTPAGTIAADGDLPWDVPEDFAHFRETVAGHPVIMGRTTWESMPPSMRPMPNSRSVVVTRNAEFEATGGEVVTSLEAALELLAEPADLEEVWVMGGGQIYAAALAYADELLVSEIDVEEPEGDLTPAPSIEEGSWREDTPNDIAGWRTSENGTRWRVRRWVRAGRP</sequence>
<feature type="domain" description="DHFR" evidence="9">
    <location>
        <begin position="1"/>
        <end position="169"/>
    </location>
</feature>
<dbReference type="UniPathway" id="UPA00077">
    <property type="reaction ID" value="UER00158"/>
</dbReference>
<evidence type="ECO:0000256" key="4">
    <source>
        <dbReference type="ARBA" id="ARBA00022563"/>
    </source>
</evidence>
<name>A0A2A9CXN5_9MICO</name>
<dbReference type="GO" id="GO:0046655">
    <property type="term" value="P:folic acid metabolic process"/>
    <property type="evidence" value="ECO:0007669"/>
    <property type="project" value="TreeGrafter"/>
</dbReference>
<dbReference type="GO" id="GO:0006730">
    <property type="term" value="P:one-carbon metabolic process"/>
    <property type="evidence" value="ECO:0007669"/>
    <property type="project" value="UniProtKB-KW"/>
</dbReference>
<evidence type="ECO:0000256" key="8">
    <source>
        <dbReference type="SAM" id="MobiDB-lite"/>
    </source>
</evidence>
<comment type="catalytic activity">
    <reaction evidence="7">
        <text>(6S)-5,6,7,8-tetrahydrofolate + NADP(+) = 7,8-dihydrofolate + NADPH + H(+)</text>
        <dbReference type="Rhea" id="RHEA:15009"/>
        <dbReference type="ChEBI" id="CHEBI:15378"/>
        <dbReference type="ChEBI" id="CHEBI:57451"/>
        <dbReference type="ChEBI" id="CHEBI:57453"/>
        <dbReference type="ChEBI" id="CHEBI:57783"/>
        <dbReference type="ChEBI" id="CHEBI:58349"/>
        <dbReference type="EC" id="1.5.1.3"/>
    </reaction>
</comment>
<dbReference type="GO" id="GO:0050661">
    <property type="term" value="F:NADP binding"/>
    <property type="evidence" value="ECO:0007669"/>
    <property type="project" value="InterPro"/>
</dbReference>
<dbReference type="GO" id="GO:0005829">
    <property type="term" value="C:cytosol"/>
    <property type="evidence" value="ECO:0007669"/>
    <property type="project" value="TreeGrafter"/>
</dbReference>
<dbReference type="InterPro" id="IPR012259">
    <property type="entry name" value="DHFR"/>
</dbReference>
<evidence type="ECO:0000256" key="2">
    <source>
        <dbReference type="ARBA" id="ARBA00009539"/>
    </source>
</evidence>
<evidence type="ECO:0000256" key="7">
    <source>
        <dbReference type="PIRNR" id="PIRNR000194"/>
    </source>
</evidence>
<dbReference type="GO" id="GO:0004146">
    <property type="term" value="F:dihydrofolate reductase activity"/>
    <property type="evidence" value="ECO:0007669"/>
    <property type="project" value="UniProtKB-EC"/>
</dbReference>
<keyword evidence="11" id="KW-1185">Reference proteome</keyword>
<keyword evidence="4 7" id="KW-0554">One-carbon metabolism</keyword>
<dbReference type="PANTHER" id="PTHR48069:SF3">
    <property type="entry name" value="DIHYDROFOLATE REDUCTASE"/>
    <property type="match status" value="1"/>
</dbReference>
<evidence type="ECO:0000256" key="5">
    <source>
        <dbReference type="ARBA" id="ARBA00022857"/>
    </source>
</evidence>
<dbReference type="InterPro" id="IPR024072">
    <property type="entry name" value="DHFR-like_dom_sf"/>
</dbReference>
<comment type="caution">
    <text evidence="10">The sequence shown here is derived from an EMBL/GenBank/DDBJ whole genome shotgun (WGS) entry which is preliminary data.</text>
</comment>
<dbReference type="PRINTS" id="PR00070">
    <property type="entry name" value="DHFR"/>
</dbReference>
<protein>
    <recommendedName>
        <fullName evidence="3 7">Dihydrofolate reductase</fullName>
        <ecNumber evidence="3 7">1.5.1.3</ecNumber>
    </recommendedName>
</protein>